<organism evidence="1 2">
    <name type="scientific">Novipirellula galeiformis</name>
    <dbReference type="NCBI Taxonomy" id="2528004"/>
    <lineage>
        <taxon>Bacteria</taxon>
        <taxon>Pseudomonadati</taxon>
        <taxon>Planctomycetota</taxon>
        <taxon>Planctomycetia</taxon>
        <taxon>Pirellulales</taxon>
        <taxon>Pirellulaceae</taxon>
        <taxon>Novipirellula</taxon>
    </lineage>
</organism>
<evidence type="ECO:0000313" key="2">
    <source>
        <dbReference type="Proteomes" id="UP000316304"/>
    </source>
</evidence>
<evidence type="ECO:0000313" key="1">
    <source>
        <dbReference type="EMBL" id="TWU17735.1"/>
    </source>
</evidence>
<gene>
    <name evidence="1" type="ORF">Pla52o_49500</name>
</gene>
<comment type="caution">
    <text evidence="1">The sequence shown here is derived from an EMBL/GenBank/DDBJ whole genome shotgun (WGS) entry which is preliminary data.</text>
</comment>
<dbReference type="AlphaFoldDB" id="A0A5C6C0L3"/>
<name>A0A5C6C0L3_9BACT</name>
<keyword evidence="2" id="KW-1185">Reference proteome</keyword>
<protein>
    <submittedName>
        <fullName evidence="1">Uncharacterized protein</fullName>
    </submittedName>
</protein>
<dbReference type="EMBL" id="SJPT01000010">
    <property type="protein sequence ID" value="TWU17735.1"/>
    <property type="molecule type" value="Genomic_DNA"/>
</dbReference>
<proteinExistence type="predicted"/>
<reference evidence="1 2" key="1">
    <citation type="submission" date="2019-02" db="EMBL/GenBank/DDBJ databases">
        <title>Deep-cultivation of Planctomycetes and their phenomic and genomic characterization uncovers novel biology.</title>
        <authorList>
            <person name="Wiegand S."/>
            <person name="Jogler M."/>
            <person name="Boedeker C."/>
            <person name="Pinto D."/>
            <person name="Vollmers J."/>
            <person name="Rivas-Marin E."/>
            <person name="Kohn T."/>
            <person name="Peeters S.H."/>
            <person name="Heuer A."/>
            <person name="Rast P."/>
            <person name="Oberbeckmann S."/>
            <person name="Bunk B."/>
            <person name="Jeske O."/>
            <person name="Meyerdierks A."/>
            <person name="Storesund J.E."/>
            <person name="Kallscheuer N."/>
            <person name="Luecker S."/>
            <person name="Lage O.M."/>
            <person name="Pohl T."/>
            <person name="Merkel B.J."/>
            <person name="Hornburger P."/>
            <person name="Mueller R.-W."/>
            <person name="Bruemmer F."/>
            <person name="Labrenz M."/>
            <person name="Spormann A.M."/>
            <person name="Op Den Camp H."/>
            <person name="Overmann J."/>
            <person name="Amann R."/>
            <person name="Jetten M.S.M."/>
            <person name="Mascher T."/>
            <person name="Medema M.H."/>
            <person name="Devos D.P."/>
            <person name="Kaster A.-K."/>
            <person name="Ovreas L."/>
            <person name="Rohde M."/>
            <person name="Galperin M.Y."/>
            <person name="Jogler C."/>
        </authorList>
    </citation>
    <scope>NUCLEOTIDE SEQUENCE [LARGE SCALE GENOMIC DNA]</scope>
    <source>
        <strain evidence="1 2">Pla52o</strain>
    </source>
</reference>
<accession>A0A5C6C0L3</accession>
<sequence>MVVGIRLAPSQILLHAFLRFGNLILCETEIFCYLGRSMLVKQVFSGTGR</sequence>
<dbReference type="Proteomes" id="UP000316304">
    <property type="component" value="Unassembled WGS sequence"/>
</dbReference>